<comment type="caution">
    <text evidence="5">The sequence shown here is derived from an EMBL/GenBank/DDBJ whole genome shotgun (WGS) entry which is preliminary data.</text>
</comment>
<dbReference type="InterPro" id="IPR010534">
    <property type="entry name" value="Phage_933W_GpQ"/>
</dbReference>
<accession>A0ABT9JIE0</accession>
<evidence type="ECO:0000256" key="1">
    <source>
        <dbReference type="ARBA" id="ARBA00010234"/>
    </source>
</evidence>
<name>A0ABT9JIE0_9PAST</name>
<proteinExistence type="inferred from homology"/>
<dbReference type="Proteomes" id="UP001224812">
    <property type="component" value="Unassembled WGS sequence"/>
</dbReference>
<sequence>MTREQEKFVDEYMFQWGAWVRSGRLDKREVNIIAKLMMSVEPRNVDEVICADDVGYMISQIIDQFFVKNDEQMRFIVFSYYVNKSTVNFIATKLRKQIGRIEMQPYNGKSNIRVPSHLTVRRKVEKQLMLAKAIIHELLVIGFVLLRNGKENTRNIKIGY</sequence>
<keyword evidence="6" id="KW-1185">Reference proteome</keyword>
<evidence type="ECO:0000256" key="2">
    <source>
        <dbReference type="ARBA" id="ARBA00023015"/>
    </source>
</evidence>
<organism evidence="5 6">
    <name type="scientific">Phocoenobacter skyensis</name>
    <dbReference type="NCBI Taxonomy" id="97481"/>
    <lineage>
        <taxon>Bacteria</taxon>
        <taxon>Pseudomonadati</taxon>
        <taxon>Pseudomonadota</taxon>
        <taxon>Gammaproteobacteria</taxon>
        <taxon>Pasteurellales</taxon>
        <taxon>Pasteurellaceae</taxon>
        <taxon>Phocoenobacter</taxon>
    </lineage>
</organism>
<evidence type="ECO:0000256" key="3">
    <source>
        <dbReference type="ARBA" id="ARBA00023125"/>
    </source>
</evidence>
<dbReference type="Pfam" id="PF06530">
    <property type="entry name" value="Phage_antitermQ"/>
    <property type="match status" value="1"/>
</dbReference>
<keyword evidence="2" id="KW-0805">Transcription regulation</keyword>
<dbReference type="RefSeq" id="WP_306400407.1">
    <property type="nucleotide sequence ID" value="NZ_JASAVS010000001.1"/>
</dbReference>
<keyword evidence="4" id="KW-0804">Transcription</keyword>
<evidence type="ECO:0000256" key="4">
    <source>
        <dbReference type="ARBA" id="ARBA00023163"/>
    </source>
</evidence>
<evidence type="ECO:0000313" key="6">
    <source>
        <dbReference type="Proteomes" id="UP001224812"/>
    </source>
</evidence>
<comment type="similarity">
    <text evidence="1">Belongs to the phage antitermination Q type 1 family.</text>
</comment>
<evidence type="ECO:0000313" key="5">
    <source>
        <dbReference type="EMBL" id="MDP8084556.1"/>
    </source>
</evidence>
<reference evidence="5 6" key="1">
    <citation type="journal article" date="2023" name="Front. Microbiol.">
        <title>Phylogeography and host specificity of Pasteurellaceae pathogenic to sea-farmed fish in the north-east Atlantic.</title>
        <authorList>
            <person name="Gulla S."/>
            <person name="Colquhoun D.J."/>
            <person name="Olsen A.B."/>
            <person name="Spilsberg B."/>
            <person name="Lagesen K."/>
            <person name="Aakesson C.P."/>
            <person name="Strom S."/>
            <person name="Manji F."/>
            <person name="Birkbeck T.H."/>
            <person name="Nilsen H.K."/>
        </authorList>
    </citation>
    <scope>NUCLEOTIDE SEQUENCE [LARGE SCALE GENOMIC DNA]</scope>
    <source>
        <strain evidence="5 6">VIO11850</strain>
    </source>
</reference>
<dbReference type="EMBL" id="JASAVS010000001">
    <property type="protein sequence ID" value="MDP8084556.1"/>
    <property type="molecule type" value="Genomic_DNA"/>
</dbReference>
<gene>
    <name evidence="5" type="ORF">QJT92_01235</name>
</gene>
<protein>
    <submittedName>
        <fullName evidence="5">Antiterminator Q family protein</fullName>
    </submittedName>
</protein>
<keyword evidence="3" id="KW-0238">DNA-binding</keyword>